<dbReference type="InterPro" id="IPR007939">
    <property type="entry name" value="Cu-R_B_prcur"/>
</dbReference>
<dbReference type="GO" id="GO:0006878">
    <property type="term" value="P:intracellular copper ion homeostasis"/>
    <property type="evidence" value="ECO:0007669"/>
    <property type="project" value="InterPro"/>
</dbReference>
<dbReference type="GO" id="GO:0005507">
    <property type="term" value="F:copper ion binding"/>
    <property type="evidence" value="ECO:0007669"/>
    <property type="project" value="InterPro"/>
</dbReference>
<keyword evidence="3" id="KW-1185">Reference proteome</keyword>
<dbReference type="GO" id="GO:0009279">
    <property type="term" value="C:cell outer membrane"/>
    <property type="evidence" value="ECO:0007669"/>
    <property type="project" value="InterPro"/>
</dbReference>
<sequence>MPAPATSTHGAPQAVPITSSMPNMDMHHDSMGALHGSKPSGDMRNPDYSDGLTTSPMTGMGMQDNAAQHLLLVDQLEYFLGRDANGAAWDAEGWYGTDTDKAWFRTEGELNAGRLENADMEALWAHAITAHWDTQLGVRHDVGVGSDRTWAAFGIQGLAPYWFQVEATGYVSNAGRTAARLRIEYELRFTQRLILQPEFETNLYSKHGAQGRIVDDMSDMQLGLRLRYEFNRQFAPYVGLVWVRRFGATASNLPGDREPVFDQQIVAGLRFWF</sequence>
<evidence type="ECO:0000313" key="2">
    <source>
        <dbReference type="EMBL" id="RDS83890.1"/>
    </source>
</evidence>
<dbReference type="InterPro" id="IPR036709">
    <property type="entry name" value="Autotransporte_beta_dom_sf"/>
</dbReference>
<dbReference type="OrthoDB" id="9778934at2"/>
<dbReference type="Proteomes" id="UP000254258">
    <property type="component" value="Unassembled WGS sequence"/>
</dbReference>
<proteinExistence type="predicted"/>
<dbReference type="SUPFAM" id="SSF103515">
    <property type="entry name" value="Autotransporter"/>
    <property type="match status" value="1"/>
</dbReference>
<reference evidence="2 3" key="1">
    <citation type="submission" date="2018-07" db="EMBL/GenBank/DDBJ databases">
        <title>Dyella monticola sp. nov. and Dyella psychrodurans sp. nov. isolated from monsoon evergreen broad-leaved forest soil of Dinghu Mountain, China.</title>
        <authorList>
            <person name="Gao Z."/>
            <person name="Qiu L."/>
        </authorList>
    </citation>
    <scope>NUCLEOTIDE SEQUENCE [LARGE SCALE GENOMIC DNA]</scope>
    <source>
        <strain evidence="2 3">4G-K06</strain>
    </source>
</reference>
<protein>
    <submittedName>
        <fullName evidence="2">Copper resistance protein B</fullName>
    </submittedName>
</protein>
<feature type="compositionally biased region" description="Polar residues" evidence="1">
    <location>
        <begin position="1"/>
        <end position="22"/>
    </location>
</feature>
<name>A0A370X6I6_9GAMM</name>
<organism evidence="2 3">
    <name type="scientific">Dyella monticola</name>
    <dbReference type="NCBI Taxonomy" id="1927958"/>
    <lineage>
        <taxon>Bacteria</taxon>
        <taxon>Pseudomonadati</taxon>
        <taxon>Pseudomonadota</taxon>
        <taxon>Gammaproteobacteria</taxon>
        <taxon>Lysobacterales</taxon>
        <taxon>Rhodanobacteraceae</taxon>
        <taxon>Dyella</taxon>
    </lineage>
</organism>
<dbReference type="EMBL" id="QRBE01000002">
    <property type="protein sequence ID" value="RDS83890.1"/>
    <property type="molecule type" value="Genomic_DNA"/>
</dbReference>
<gene>
    <name evidence="2" type="ORF">DWU98_03960</name>
</gene>
<comment type="caution">
    <text evidence="2">The sequence shown here is derived from an EMBL/GenBank/DDBJ whole genome shotgun (WGS) entry which is preliminary data.</text>
</comment>
<evidence type="ECO:0000256" key="1">
    <source>
        <dbReference type="SAM" id="MobiDB-lite"/>
    </source>
</evidence>
<dbReference type="Pfam" id="PF05275">
    <property type="entry name" value="CopB"/>
    <property type="match status" value="1"/>
</dbReference>
<accession>A0A370X6I6</accession>
<dbReference type="AlphaFoldDB" id="A0A370X6I6"/>
<feature type="region of interest" description="Disordered" evidence="1">
    <location>
        <begin position="1"/>
        <end position="53"/>
    </location>
</feature>
<evidence type="ECO:0000313" key="3">
    <source>
        <dbReference type="Proteomes" id="UP000254258"/>
    </source>
</evidence>